<reference evidence="2" key="1">
    <citation type="submission" date="2020-03" db="EMBL/GenBank/DDBJ databases">
        <authorList>
            <person name="Weist P."/>
        </authorList>
    </citation>
    <scope>NUCLEOTIDE SEQUENCE</scope>
</reference>
<dbReference type="AlphaFoldDB" id="A0A9N7ZF29"/>
<comment type="caution">
    <text evidence="2">The sequence shown here is derived from an EMBL/GenBank/DDBJ whole genome shotgun (WGS) entry which is preliminary data.</text>
</comment>
<name>A0A9N7ZF29_PLEPL</name>
<evidence type="ECO:0000313" key="3">
    <source>
        <dbReference type="Proteomes" id="UP001153269"/>
    </source>
</evidence>
<dbReference type="EMBL" id="CADEAL010004501">
    <property type="protein sequence ID" value="CAB1460952.1"/>
    <property type="molecule type" value="Genomic_DNA"/>
</dbReference>
<feature type="region of interest" description="Disordered" evidence="1">
    <location>
        <begin position="93"/>
        <end position="140"/>
    </location>
</feature>
<gene>
    <name evidence="2" type="ORF">PLEPLA_LOCUS48826</name>
</gene>
<organism evidence="2 3">
    <name type="scientific">Pleuronectes platessa</name>
    <name type="common">European plaice</name>
    <dbReference type="NCBI Taxonomy" id="8262"/>
    <lineage>
        <taxon>Eukaryota</taxon>
        <taxon>Metazoa</taxon>
        <taxon>Chordata</taxon>
        <taxon>Craniata</taxon>
        <taxon>Vertebrata</taxon>
        <taxon>Euteleostomi</taxon>
        <taxon>Actinopterygii</taxon>
        <taxon>Neopterygii</taxon>
        <taxon>Teleostei</taxon>
        <taxon>Neoteleostei</taxon>
        <taxon>Acanthomorphata</taxon>
        <taxon>Carangaria</taxon>
        <taxon>Pleuronectiformes</taxon>
        <taxon>Pleuronectoidei</taxon>
        <taxon>Pleuronectidae</taxon>
        <taxon>Pleuronectes</taxon>
    </lineage>
</organism>
<feature type="compositionally biased region" description="Low complexity" evidence="1">
    <location>
        <begin position="101"/>
        <end position="112"/>
    </location>
</feature>
<protein>
    <submittedName>
        <fullName evidence="2">Uncharacterized protein</fullName>
    </submittedName>
</protein>
<proteinExistence type="predicted"/>
<evidence type="ECO:0000313" key="2">
    <source>
        <dbReference type="EMBL" id="CAB1460952.1"/>
    </source>
</evidence>
<dbReference type="Proteomes" id="UP001153269">
    <property type="component" value="Unassembled WGS sequence"/>
</dbReference>
<evidence type="ECO:0000256" key="1">
    <source>
        <dbReference type="SAM" id="MobiDB-lite"/>
    </source>
</evidence>
<accession>A0A9N7ZF29</accession>
<feature type="compositionally biased region" description="Low complexity" evidence="1">
    <location>
        <begin position="131"/>
        <end position="140"/>
    </location>
</feature>
<sequence>MPLDRINITAHRAGEELIKYSSAPRSHCAASLLKACNTPKTQRAALCDVIRTETPRGDTVTWVWKMMDNPAANKNHVPCHSWVSPNGWSTSSTQGALLDPLGGSQHLGLGSSSEHRSSYEHLQGPSCVSGPSTSRPPTTCTTLPCTKPRTSAATQQPARCLLTLRSRTMECSSAGPKTLRFSYPTTCIDLN</sequence>
<keyword evidence="3" id="KW-1185">Reference proteome</keyword>